<dbReference type="RefSeq" id="XP_024939389.1">
    <property type="nucleotide sequence ID" value="XM_025083621.1"/>
</dbReference>
<dbReference type="CDD" id="cd00707">
    <property type="entry name" value="Pancreat_lipase_like"/>
    <property type="match status" value="1"/>
</dbReference>
<dbReference type="InterPro" id="IPR029058">
    <property type="entry name" value="AB_hydrolase_fold"/>
</dbReference>
<evidence type="ECO:0000259" key="8">
    <source>
        <dbReference type="Pfam" id="PF00151"/>
    </source>
</evidence>
<dbReference type="InterPro" id="IPR000734">
    <property type="entry name" value="TAG_lipase"/>
</dbReference>
<dbReference type="PANTHER" id="PTHR11610:SF186">
    <property type="entry name" value="FI22312P1"/>
    <property type="match status" value="1"/>
</dbReference>
<dbReference type="Gene3D" id="3.40.50.1820">
    <property type="entry name" value="alpha/beta hydrolase"/>
    <property type="match status" value="1"/>
</dbReference>
<evidence type="ECO:0000313" key="9">
    <source>
        <dbReference type="Proteomes" id="UP000694920"/>
    </source>
</evidence>
<comment type="catalytic activity">
    <reaction evidence="1">
        <text>a 1,2-diacyl-sn-glycero-3-phosphocholine + H2O = a 2-acyl-sn-glycero-3-phosphocholine + a fatty acid + H(+)</text>
        <dbReference type="Rhea" id="RHEA:18689"/>
        <dbReference type="ChEBI" id="CHEBI:15377"/>
        <dbReference type="ChEBI" id="CHEBI:15378"/>
        <dbReference type="ChEBI" id="CHEBI:28868"/>
        <dbReference type="ChEBI" id="CHEBI:57643"/>
        <dbReference type="ChEBI" id="CHEBI:57875"/>
        <dbReference type="EC" id="3.1.1.32"/>
    </reaction>
</comment>
<dbReference type="PANTHER" id="PTHR11610">
    <property type="entry name" value="LIPASE"/>
    <property type="match status" value="1"/>
</dbReference>
<evidence type="ECO:0000256" key="1">
    <source>
        <dbReference type="ARBA" id="ARBA00000111"/>
    </source>
</evidence>
<dbReference type="GO" id="GO:0008970">
    <property type="term" value="F:phospholipase A1 activity"/>
    <property type="evidence" value="ECO:0007669"/>
    <property type="project" value="UniProtKB-EC"/>
</dbReference>
<dbReference type="Pfam" id="PF00151">
    <property type="entry name" value="Lipase"/>
    <property type="match status" value="1"/>
</dbReference>
<comment type="similarity">
    <text evidence="3 7">Belongs to the AB hydrolase superfamily. Lipase family.</text>
</comment>
<sequence>MRFWANESSRTYLCCSHVENWVTVQLAEMIGSKWKWSLGFLLGILYLTLMVDTQRQGRIVQRRKRTMHRLSRDNLKPKICFEFVGCFVDSPQHLSLKRPPEHPNVINTRFLLYTRTGKEMPEVIEYGDSFRSIIGSKFDFEKQLKVIVHGYKGSGNDEGAIFGARSFLALEDANVIILDWTRGAGTTYQAAVANTELVGRQLALILLDVIKLGVNPVNIHIIGFSLGAHVAGCASEVLKKRNLLLGRITGLDPASPFFKNHLVRDRSRKLDVSDARLVDVIHTDGSEVFTDGFGLLKPIGHIDFFPNGGIEQPGCIDVKNSVVVSHFNEESLNRKIACSHIRAWKYFVESMHTQFQNCKFTSWTCKRGASSFKKGLCFPRAVTNGPQEMGYAADRGPSGVFYLVTRPEEPFCGDPLRAVVTTSEVATKTLGILYINIEHQNSTTNFKISCDLSNPTKERTTFYGIAATKFQSLPENVKVIRGAISYRAAIESTEENTTFEPKSIILPINKIAIEDRKGNRWEYCKKETVMLVDWEDSHFELYNKPCTN</sequence>
<evidence type="ECO:0000256" key="7">
    <source>
        <dbReference type="RuleBase" id="RU004262"/>
    </source>
</evidence>
<feature type="domain" description="Lipase" evidence="8">
    <location>
        <begin position="80"/>
        <end position="411"/>
    </location>
</feature>
<keyword evidence="5" id="KW-0964">Secreted</keyword>
<dbReference type="GeneID" id="107266431"/>
<dbReference type="PRINTS" id="PR00821">
    <property type="entry name" value="TAGLIPASE"/>
</dbReference>
<evidence type="ECO:0000313" key="10">
    <source>
        <dbReference type="RefSeq" id="XP_024939389.1"/>
    </source>
</evidence>
<reference evidence="10" key="1">
    <citation type="submission" date="2025-08" db="UniProtKB">
        <authorList>
            <consortium name="RefSeq"/>
        </authorList>
    </citation>
    <scope>IDENTIFICATION</scope>
</reference>
<protein>
    <recommendedName>
        <fullName evidence="4">phospholipase A1</fullName>
        <ecNumber evidence="4">3.1.1.32</ecNumber>
    </recommendedName>
</protein>
<keyword evidence="9" id="KW-1185">Reference proteome</keyword>
<name>A0AAJ7REY7_CEPCN</name>
<dbReference type="Proteomes" id="UP000694920">
    <property type="component" value="Unplaced"/>
</dbReference>
<comment type="subcellular location">
    <subcellularLocation>
        <location evidence="2">Secreted</location>
    </subcellularLocation>
</comment>
<accession>A0AAJ7REY7</accession>
<organism evidence="9 10">
    <name type="scientific">Cephus cinctus</name>
    <name type="common">Wheat stem sawfly</name>
    <dbReference type="NCBI Taxonomy" id="211228"/>
    <lineage>
        <taxon>Eukaryota</taxon>
        <taxon>Metazoa</taxon>
        <taxon>Ecdysozoa</taxon>
        <taxon>Arthropoda</taxon>
        <taxon>Hexapoda</taxon>
        <taxon>Insecta</taxon>
        <taxon>Pterygota</taxon>
        <taxon>Neoptera</taxon>
        <taxon>Endopterygota</taxon>
        <taxon>Hymenoptera</taxon>
        <taxon>Cephoidea</taxon>
        <taxon>Cephidae</taxon>
        <taxon>Cephus</taxon>
    </lineage>
</organism>
<evidence type="ECO:0000256" key="6">
    <source>
        <dbReference type="ARBA" id="ARBA00022801"/>
    </source>
</evidence>
<evidence type="ECO:0000256" key="3">
    <source>
        <dbReference type="ARBA" id="ARBA00010701"/>
    </source>
</evidence>
<keyword evidence="6" id="KW-0378">Hydrolase</keyword>
<dbReference type="GO" id="GO:0005615">
    <property type="term" value="C:extracellular space"/>
    <property type="evidence" value="ECO:0007669"/>
    <property type="project" value="TreeGrafter"/>
</dbReference>
<evidence type="ECO:0000256" key="2">
    <source>
        <dbReference type="ARBA" id="ARBA00004613"/>
    </source>
</evidence>
<dbReference type="GO" id="GO:0016042">
    <property type="term" value="P:lipid catabolic process"/>
    <property type="evidence" value="ECO:0007669"/>
    <property type="project" value="TreeGrafter"/>
</dbReference>
<gene>
    <name evidence="10" type="primary">LOC107266431</name>
</gene>
<dbReference type="SUPFAM" id="SSF53474">
    <property type="entry name" value="alpha/beta-Hydrolases"/>
    <property type="match status" value="1"/>
</dbReference>
<dbReference type="InterPro" id="IPR013818">
    <property type="entry name" value="Lipase"/>
</dbReference>
<proteinExistence type="inferred from homology"/>
<dbReference type="InterPro" id="IPR033906">
    <property type="entry name" value="Lipase_N"/>
</dbReference>
<evidence type="ECO:0000256" key="4">
    <source>
        <dbReference type="ARBA" id="ARBA00013179"/>
    </source>
</evidence>
<evidence type="ECO:0000256" key="5">
    <source>
        <dbReference type="ARBA" id="ARBA00022525"/>
    </source>
</evidence>
<dbReference type="EC" id="3.1.1.32" evidence="4"/>
<dbReference type="AlphaFoldDB" id="A0AAJ7REY7"/>